<evidence type="ECO:0000256" key="1">
    <source>
        <dbReference type="ARBA" id="ARBA00004651"/>
    </source>
</evidence>
<dbReference type="Pfam" id="PF02653">
    <property type="entry name" value="BPD_transp_2"/>
    <property type="match status" value="1"/>
</dbReference>
<dbReference type="STRING" id="128944.AWM75_01140"/>
<evidence type="ECO:0000313" key="7">
    <source>
        <dbReference type="Proteomes" id="UP000062260"/>
    </source>
</evidence>
<keyword evidence="7" id="KW-1185">Reference proteome</keyword>
<evidence type="ECO:0000256" key="4">
    <source>
        <dbReference type="ARBA" id="ARBA00022989"/>
    </source>
</evidence>
<evidence type="ECO:0000313" key="6">
    <source>
        <dbReference type="EMBL" id="AMB98682.1"/>
    </source>
</evidence>
<reference evidence="6 7" key="1">
    <citation type="journal article" date="2016" name="Genome Announc.">
        <title>Complete Genome Sequences of Aerococcus christensenii CCUG 28831T, Aerococcus sanguinicola CCUG 43001T, Aerococcus urinae CCUG 36881T, Aerococcus urinaeequi CCUG 28094T, Aerococcus urinaehominis CCUG 42038 BT, and Aerococcus viridans CCUG 4311T.</title>
        <authorList>
            <person name="Carkaci D."/>
            <person name="Dargis R."/>
            <person name="Nielsen X.C."/>
            <person name="Skovgaard O."/>
            <person name="Fuursted K."/>
            <person name="Christensen J.J."/>
        </authorList>
    </citation>
    <scope>NUCLEOTIDE SEQUENCE [LARGE SCALE GENOMIC DNA]</scope>
    <source>
        <strain evidence="6 7">CCUG42038B</strain>
    </source>
</reference>
<dbReference type="GO" id="GO:0005886">
    <property type="term" value="C:plasma membrane"/>
    <property type="evidence" value="ECO:0007669"/>
    <property type="project" value="UniProtKB-SubCell"/>
</dbReference>
<dbReference type="AlphaFoldDB" id="A0A0X8FK17"/>
<keyword evidence="2" id="KW-1003">Cell membrane</keyword>
<dbReference type="GO" id="GO:0022857">
    <property type="term" value="F:transmembrane transporter activity"/>
    <property type="evidence" value="ECO:0007669"/>
    <property type="project" value="InterPro"/>
</dbReference>
<dbReference type="Proteomes" id="UP000062260">
    <property type="component" value="Chromosome"/>
</dbReference>
<dbReference type="OrthoDB" id="45037at2"/>
<dbReference type="PANTHER" id="PTHR47089">
    <property type="entry name" value="ABC TRANSPORTER, PERMEASE PROTEIN"/>
    <property type="match status" value="1"/>
</dbReference>
<keyword evidence="5" id="KW-0472">Membrane</keyword>
<sequence length="365" mass="38839">MPRNLKMSQQLLVALLAVLLGLLVGALIMLAFGYNPLLAYQAMFMGVLSSPYFFGEALSQATILALTGLAFALASKAGFFNIGLSGQFLMGWLAAIVVSLTWPNLPAWLSVVFASLAGVLAGALWAGIAGFLRAYRGASEVITTIMLNYIGLHLTNWIIATLYQTNDASPSIDEGASLRLDFLSQAFSGSRLNGGLFIMILVLVLYIFVMSKTTLGYEIKSAGLNPLAAEYAGMNTRANIVLSMALSGGLAGLAGVINGLGIFHNIFIQRALPQEGFNGIAVALLGMNNPVGILLSSGLFSILQTGSRFMPNASGVPDELAQVVIAAIIFFVGANYLIQYMLNKLKPSKGGINNDNSRYYCSNYF</sequence>
<dbReference type="InterPro" id="IPR001851">
    <property type="entry name" value="ABC_transp_permease"/>
</dbReference>
<accession>A0A0X8FK17</accession>
<keyword evidence="3" id="KW-0812">Transmembrane</keyword>
<keyword evidence="4" id="KW-1133">Transmembrane helix</keyword>
<dbReference type="PANTHER" id="PTHR47089:SF1">
    <property type="entry name" value="GUANOSINE ABC TRANSPORTER PERMEASE PROTEIN NUPP"/>
    <property type="match status" value="1"/>
</dbReference>
<dbReference type="CDD" id="cd06580">
    <property type="entry name" value="TM_PBP1_transp_TpRbsC_like"/>
    <property type="match status" value="1"/>
</dbReference>
<reference evidence="7" key="2">
    <citation type="submission" date="2016-01" db="EMBL/GenBank/DDBJ databases">
        <title>Six Aerococcus type strain genome sequencing and assembly using PacBio and Illumina Hiseq.</title>
        <authorList>
            <person name="Carkaci D."/>
            <person name="Dargis R."/>
            <person name="Nielsen X.C."/>
            <person name="Skovgaard O."/>
            <person name="Fuursted K."/>
            <person name="Christensen J.J."/>
        </authorList>
    </citation>
    <scope>NUCLEOTIDE SEQUENCE [LARGE SCALE GENOMIC DNA]</scope>
    <source>
        <strain evidence="7">CCUG42038B</strain>
    </source>
</reference>
<proteinExistence type="predicted"/>
<dbReference type="EMBL" id="CP014163">
    <property type="protein sequence ID" value="AMB98682.1"/>
    <property type="molecule type" value="Genomic_DNA"/>
</dbReference>
<dbReference type="RefSeq" id="WP_067977341.1">
    <property type="nucleotide sequence ID" value="NZ_CP014163.1"/>
</dbReference>
<comment type="subcellular location">
    <subcellularLocation>
        <location evidence="1">Cell membrane</location>
        <topology evidence="1">Multi-pass membrane protein</topology>
    </subcellularLocation>
</comment>
<dbReference type="KEGG" id="auh:AWM75_01140"/>
<protein>
    <submittedName>
        <fullName evidence="6">Branched-chain amino acid ABC transporter permease</fullName>
    </submittedName>
</protein>
<organism evidence="6 7">
    <name type="scientific">Aerococcus urinaehominis</name>
    <dbReference type="NCBI Taxonomy" id="128944"/>
    <lineage>
        <taxon>Bacteria</taxon>
        <taxon>Bacillati</taxon>
        <taxon>Bacillota</taxon>
        <taxon>Bacilli</taxon>
        <taxon>Lactobacillales</taxon>
        <taxon>Aerococcaceae</taxon>
        <taxon>Aerococcus</taxon>
    </lineage>
</organism>
<evidence type="ECO:0000256" key="5">
    <source>
        <dbReference type="ARBA" id="ARBA00023136"/>
    </source>
</evidence>
<evidence type="ECO:0000256" key="3">
    <source>
        <dbReference type="ARBA" id="ARBA00022692"/>
    </source>
</evidence>
<name>A0A0X8FK17_9LACT</name>
<gene>
    <name evidence="6" type="ORF">AWM75_01140</name>
</gene>
<evidence type="ECO:0000256" key="2">
    <source>
        <dbReference type="ARBA" id="ARBA00022475"/>
    </source>
</evidence>